<dbReference type="GO" id="GO:0005886">
    <property type="term" value="C:plasma membrane"/>
    <property type="evidence" value="ECO:0007669"/>
    <property type="project" value="TreeGrafter"/>
</dbReference>
<feature type="transmembrane region" description="Helical" evidence="7">
    <location>
        <begin position="476"/>
        <end position="496"/>
    </location>
</feature>
<feature type="transmembrane region" description="Helical" evidence="7">
    <location>
        <begin position="285"/>
        <end position="310"/>
    </location>
</feature>
<dbReference type="Gene3D" id="1.20.1730.10">
    <property type="entry name" value="Sodium/glucose cotransporter"/>
    <property type="match status" value="1"/>
</dbReference>
<dbReference type="RefSeq" id="WP_227600164.1">
    <property type="nucleotide sequence ID" value="NZ_JAJEPX010000004.1"/>
</dbReference>
<dbReference type="Pfam" id="PF00474">
    <property type="entry name" value="SSF"/>
    <property type="match status" value="1"/>
</dbReference>
<dbReference type="NCBIfam" id="NF007790">
    <property type="entry name" value="PRK10484.1"/>
    <property type="match status" value="1"/>
</dbReference>
<accession>A0AAW4VVN9</accession>
<dbReference type="PANTHER" id="PTHR11819:SF195">
    <property type="entry name" value="SODIUM_GLUCOSE COTRANSPORTER 4"/>
    <property type="match status" value="1"/>
</dbReference>
<keyword evidence="5 7" id="KW-0472">Membrane</keyword>
<dbReference type="NCBIfam" id="TIGR00813">
    <property type="entry name" value="sss"/>
    <property type="match status" value="1"/>
</dbReference>
<keyword evidence="4 7" id="KW-1133">Transmembrane helix</keyword>
<reference evidence="8 9" key="1">
    <citation type="submission" date="2021-10" db="EMBL/GenBank/DDBJ databases">
        <title>Anaerobic single-cell dispensing facilitates the cultivation of human gut bacteria.</title>
        <authorList>
            <person name="Afrizal A."/>
        </authorList>
    </citation>
    <scope>NUCLEOTIDE SEQUENCE [LARGE SCALE GENOMIC DNA]</scope>
    <source>
        <strain evidence="8 9">CLA-AA-H270</strain>
    </source>
</reference>
<feature type="transmembrane region" description="Helical" evidence="7">
    <location>
        <begin position="191"/>
        <end position="211"/>
    </location>
</feature>
<feature type="transmembrane region" description="Helical" evidence="7">
    <location>
        <begin position="159"/>
        <end position="179"/>
    </location>
</feature>
<evidence type="ECO:0000256" key="1">
    <source>
        <dbReference type="ARBA" id="ARBA00004141"/>
    </source>
</evidence>
<evidence type="ECO:0000256" key="5">
    <source>
        <dbReference type="ARBA" id="ARBA00023136"/>
    </source>
</evidence>
<evidence type="ECO:0000313" key="8">
    <source>
        <dbReference type="EMBL" id="MCC2176044.1"/>
    </source>
</evidence>
<dbReference type="GeneID" id="98661424"/>
<feature type="transmembrane region" description="Helical" evidence="7">
    <location>
        <begin position="118"/>
        <end position="139"/>
    </location>
</feature>
<evidence type="ECO:0000256" key="3">
    <source>
        <dbReference type="ARBA" id="ARBA00022692"/>
    </source>
</evidence>
<evidence type="ECO:0000256" key="2">
    <source>
        <dbReference type="ARBA" id="ARBA00006434"/>
    </source>
</evidence>
<evidence type="ECO:0000256" key="7">
    <source>
        <dbReference type="SAM" id="Phobius"/>
    </source>
</evidence>
<comment type="similarity">
    <text evidence="2 6">Belongs to the sodium:solute symporter (SSF) (TC 2.A.21) family.</text>
</comment>
<organism evidence="8 9">
    <name type="scientific">Agathobaculum butyriciproducens</name>
    <dbReference type="NCBI Taxonomy" id="1628085"/>
    <lineage>
        <taxon>Bacteria</taxon>
        <taxon>Bacillati</taxon>
        <taxon>Bacillota</taxon>
        <taxon>Clostridia</taxon>
        <taxon>Eubacteriales</taxon>
        <taxon>Butyricicoccaceae</taxon>
        <taxon>Agathobaculum</taxon>
    </lineage>
</organism>
<feature type="transmembrane region" description="Helical" evidence="7">
    <location>
        <begin position="34"/>
        <end position="55"/>
    </location>
</feature>
<evidence type="ECO:0000256" key="4">
    <source>
        <dbReference type="ARBA" id="ARBA00022989"/>
    </source>
</evidence>
<dbReference type="PROSITE" id="PS50283">
    <property type="entry name" value="NA_SOLUT_SYMP_3"/>
    <property type="match status" value="1"/>
</dbReference>
<dbReference type="Proteomes" id="UP001298753">
    <property type="component" value="Unassembled WGS sequence"/>
</dbReference>
<dbReference type="InterPro" id="IPR038377">
    <property type="entry name" value="Na/Glc_symporter_sf"/>
</dbReference>
<gene>
    <name evidence="8" type="ORF">LKD22_02660</name>
</gene>
<dbReference type="PANTHER" id="PTHR11819">
    <property type="entry name" value="SOLUTE CARRIER FAMILY 5"/>
    <property type="match status" value="1"/>
</dbReference>
<comment type="subcellular location">
    <subcellularLocation>
        <location evidence="1">Membrane</location>
        <topology evidence="1">Multi-pass membrane protein</topology>
    </subcellularLocation>
</comment>
<evidence type="ECO:0000313" key="9">
    <source>
        <dbReference type="Proteomes" id="UP001298753"/>
    </source>
</evidence>
<feature type="transmembrane region" description="Helical" evidence="7">
    <location>
        <begin position="245"/>
        <end position="264"/>
    </location>
</feature>
<proteinExistence type="inferred from homology"/>
<sequence>MLFTAVTFIAFTALVAVIAWWRTRDDDLSTQDGYFLAGRSLTGPVIAGSLMLTNLSTEQLIGQTGQSFSTNMGPIAWEVTSAAALVILALVFLPRYLKMGLTTVPEFLENRYDSTTKRIVSIMFLLGYLLTYLPTVLYSGALVFNQIFEVDKRMGVSQMQGVIITAVAIGIVGACYAIFGGLKAVAVSDTINGIGLIIGGFMIPIFGLLLLGNDNFLAGLRDLISVVPAEKFNAINPAHAMAPMIPWPVLFTGMVVNNMFYWCTNQAIIQRTLGAKNLCEAQRGAIFAGFLKCCGPFFITICGLICYRMSMDPAEGFFSAEHIANLAKTSDLAYPTLILNVLPKPLLGFFAAVLFGAILSSFNSALNSSVTLYTLDIHRPLFNPQATDAQLVRIGKIFGTVLAIVSICVAPVVSFAPSGLYDFLQSCFGFFNVPILAAVIVGMFTRNVPARAAKVSIVMHVVLYSISKFIPALQNVHYLYVLAVLFVLNVAVMLLIGKISPRATPYVMQDVGAVDLTPWKYRKIAAIGALCLMCCVYLLFSPLGLAG</sequence>
<dbReference type="CDD" id="cd10328">
    <property type="entry name" value="SLC5sbd_YidK"/>
    <property type="match status" value="1"/>
</dbReference>
<keyword evidence="9" id="KW-1185">Reference proteome</keyword>
<protein>
    <submittedName>
        <fullName evidence="8">Solute:sodium symporter family transporter</fullName>
    </submittedName>
</protein>
<evidence type="ECO:0000256" key="6">
    <source>
        <dbReference type="RuleBase" id="RU362091"/>
    </source>
</evidence>
<dbReference type="GO" id="GO:0005412">
    <property type="term" value="F:D-glucose:sodium symporter activity"/>
    <property type="evidence" value="ECO:0007669"/>
    <property type="project" value="TreeGrafter"/>
</dbReference>
<feature type="transmembrane region" description="Helical" evidence="7">
    <location>
        <begin position="394"/>
        <end position="417"/>
    </location>
</feature>
<feature type="transmembrane region" description="Helical" evidence="7">
    <location>
        <begin position="524"/>
        <end position="545"/>
    </location>
</feature>
<keyword evidence="3 7" id="KW-0812">Transmembrane</keyword>
<dbReference type="InterPro" id="IPR001734">
    <property type="entry name" value="Na/solute_symporter"/>
</dbReference>
<feature type="transmembrane region" description="Helical" evidence="7">
    <location>
        <begin position="75"/>
        <end position="97"/>
    </location>
</feature>
<feature type="transmembrane region" description="Helical" evidence="7">
    <location>
        <begin position="423"/>
        <end position="445"/>
    </location>
</feature>
<dbReference type="AlphaFoldDB" id="A0AAW4VVN9"/>
<feature type="transmembrane region" description="Helical" evidence="7">
    <location>
        <begin position="346"/>
        <end position="373"/>
    </location>
</feature>
<name>A0AAW4VVN9_9FIRM</name>
<dbReference type="EMBL" id="JAJEPX010000004">
    <property type="protein sequence ID" value="MCC2176044.1"/>
    <property type="molecule type" value="Genomic_DNA"/>
</dbReference>
<feature type="transmembrane region" description="Helical" evidence="7">
    <location>
        <begin position="6"/>
        <end position="22"/>
    </location>
</feature>
<comment type="caution">
    <text evidence="8">The sequence shown here is derived from an EMBL/GenBank/DDBJ whole genome shotgun (WGS) entry which is preliminary data.</text>
</comment>